<evidence type="ECO:0000259" key="3">
    <source>
        <dbReference type="Pfam" id="PF22746"/>
    </source>
</evidence>
<evidence type="ECO:0000256" key="1">
    <source>
        <dbReference type="SAM" id="MobiDB-lite"/>
    </source>
</evidence>
<dbReference type="NCBIfam" id="NF038025">
    <property type="entry name" value="dapto_LiaX"/>
    <property type="match status" value="1"/>
</dbReference>
<dbReference type="EMBL" id="JARPWH010000079">
    <property type="protein sequence ID" value="MDT2404101.1"/>
    <property type="molecule type" value="Genomic_DNA"/>
</dbReference>
<dbReference type="InterPro" id="IPR025164">
    <property type="entry name" value="Toastrack_DUF4097"/>
</dbReference>
<name>A0A2N8PY31_ENTAV</name>
<dbReference type="AlphaFoldDB" id="A0A2N8PY31"/>
<feature type="domain" description="YvlB/LiaX N-terminal" evidence="3">
    <location>
        <begin position="2"/>
        <end position="31"/>
    </location>
</feature>
<accession>A0A2N8PY31</accession>
<dbReference type="Proteomes" id="UP001260773">
    <property type="component" value="Unassembled WGS sequence"/>
</dbReference>
<dbReference type="InterPro" id="IPR058219">
    <property type="entry name" value="LiaX"/>
</dbReference>
<evidence type="ECO:0000313" key="4">
    <source>
        <dbReference type="EMBL" id="MDT2404101.1"/>
    </source>
</evidence>
<dbReference type="InterPro" id="IPR053959">
    <property type="entry name" value="YvlB/LiaX_N"/>
</dbReference>
<dbReference type="Pfam" id="PF22746">
    <property type="entry name" value="SHOCT-like_DUF2089-C"/>
    <property type="match status" value="1"/>
</dbReference>
<reference evidence="4" key="1">
    <citation type="submission" date="2023-03" db="EMBL/GenBank/DDBJ databases">
        <authorList>
            <person name="Shen W."/>
            <person name="Cai J."/>
        </authorList>
    </citation>
    <scope>NUCLEOTIDE SEQUENCE</scope>
    <source>
        <strain evidence="4">P33-2</strain>
    </source>
</reference>
<gene>
    <name evidence="4" type="primary">liaX</name>
    <name evidence="4" type="ORF">P7D43_17170</name>
</gene>
<feature type="domain" description="DUF4097" evidence="2">
    <location>
        <begin position="263"/>
        <end position="509"/>
    </location>
</feature>
<dbReference type="Pfam" id="PF13349">
    <property type="entry name" value="DUF4097"/>
    <property type="match status" value="1"/>
</dbReference>
<evidence type="ECO:0000313" key="5">
    <source>
        <dbReference type="Proteomes" id="UP001260773"/>
    </source>
</evidence>
<feature type="region of interest" description="Disordered" evidence="1">
    <location>
        <begin position="162"/>
        <end position="190"/>
    </location>
</feature>
<comment type="caution">
    <text evidence="4">The sequence shown here is derived from an EMBL/GenBank/DDBJ whole genome shotgun (WGS) entry which is preliminary data.</text>
</comment>
<protein>
    <submittedName>
        <fullName evidence="4">Daptomycin-sensing surface protein LiaX</fullName>
    </submittedName>
</protein>
<dbReference type="RefSeq" id="WP_048718226.1">
    <property type="nucleotide sequence ID" value="NZ_CAKOCJ010000013.1"/>
</dbReference>
<sequence length="516" mass="58310">MNERQRILELVKKGILSTEEGLDLLESMAKAKDEAQIKQAADKVDSYHRDQATNLVDEWETGQDTEEAKGSEKQDLEDLEAYFDDLATEANQISARIDEINQKKNELKAELHEKQEVLMELDTKEELDTLSEEDDDIREAVEDEIDDLKEKIAKLEEKVAEEEEELKNVQDNQSENRKERNRTRFDIPDDLKDQASETFSQVGEKLGEAGVQLSRLMKKTWKTVSDTVEENVDWKDFNVKVPGLVTSKFEHQFLYTDVEPTLIDIKLANGKVTLKAWDDAAIKVDAKIKLYGKMNEATPLQSLMERSQIEVNDEHISFQIPNKRVQAELVFYLPKRTYDHVAVKLLNGDLNVEEMDAKDVYAKSTNGNITFKHIDATMLEIQGVNGNIEIREGAILDSIIETVNGNIVTKAAIQNYGISLVNGDVKLTAGHDSLQKIKASSVNGNVKVSLGKTIGLEGLAKTSLGSINDRLSNYEVIREKKEKTNRLLQFRRVADDMAKIDVSTTTGSIFLKDFDN</sequence>
<proteinExistence type="predicted"/>
<organism evidence="4 5">
    <name type="scientific">Enterococcus avium</name>
    <name type="common">Streptococcus avium</name>
    <dbReference type="NCBI Taxonomy" id="33945"/>
    <lineage>
        <taxon>Bacteria</taxon>
        <taxon>Bacillati</taxon>
        <taxon>Bacillota</taxon>
        <taxon>Bacilli</taxon>
        <taxon>Lactobacillales</taxon>
        <taxon>Enterococcaceae</taxon>
        <taxon>Enterococcus</taxon>
    </lineage>
</organism>
<evidence type="ECO:0000259" key="2">
    <source>
        <dbReference type="Pfam" id="PF13349"/>
    </source>
</evidence>
<feature type="compositionally biased region" description="Basic and acidic residues" evidence="1">
    <location>
        <begin position="174"/>
        <end position="190"/>
    </location>
</feature>